<dbReference type="RefSeq" id="WP_025489348.1">
    <property type="nucleotide sequence ID" value="NZ_CALBAU010000110.1"/>
</dbReference>
<dbReference type="SUPFAM" id="SSF51445">
    <property type="entry name" value="(Trans)glycosidases"/>
    <property type="match status" value="1"/>
</dbReference>
<feature type="domain" description="DUF5110" evidence="5">
    <location>
        <begin position="725"/>
        <end position="788"/>
    </location>
</feature>
<dbReference type="Gene3D" id="2.60.40.1180">
    <property type="entry name" value="Golgi alpha-mannosidase II"/>
    <property type="match status" value="2"/>
</dbReference>
<dbReference type="Pfam" id="PF13802">
    <property type="entry name" value="Gal_mutarotas_2"/>
    <property type="match status" value="1"/>
</dbReference>
<dbReference type="Proteomes" id="UP000261166">
    <property type="component" value="Unassembled WGS sequence"/>
</dbReference>
<evidence type="ECO:0000259" key="4">
    <source>
        <dbReference type="Pfam" id="PF13802"/>
    </source>
</evidence>
<evidence type="ECO:0000259" key="6">
    <source>
        <dbReference type="Pfam" id="PF21365"/>
    </source>
</evidence>
<dbReference type="GO" id="GO:0004553">
    <property type="term" value="F:hydrolase activity, hydrolyzing O-glycosyl compounds"/>
    <property type="evidence" value="ECO:0007669"/>
    <property type="project" value="InterPro"/>
</dbReference>
<protein>
    <submittedName>
        <fullName evidence="7">DUF5110 domain-containing protein</fullName>
    </submittedName>
</protein>
<dbReference type="AlphaFoldDB" id="A0A3E3J5W0"/>
<keyword evidence="2" id="KW-0326">Glycosidase</keyword>
<dbReference type="Pfam" id="PF17137">
    <property type="entry name" value="DUF5110"/>
    <property type="match status" value="1"/>
</dbReference>
<dbReference type="GO" id="GO:0030246">
    <property type="term" value="F:carbohydrate binding"/>
    <property type="evidence" value="ECO:0007669"/>
    <property type="project" value="InterPro"/>
</dbReference>
<dbReference type="Gene3D" id="2.60.40.1760">
    <property type="entry name" value="glycosyl hydrolase (family 31)"/>
    <property type="match status" value="1"/>
</dbReference>
<keyword evidence="2" id="KW-0378">Hydrolase</keyword>
<gene>
    <name evidence="7" type="ORF">DWY69_00070</name>
</gene>
<reference evidence="7 8" key="1">
    <citation type="submission" date="2018-08" db="EMBL/GenBank/DDBJ databases">
        <title>A genome reference for cultivated species of the human gut microbiota.</title>
        <authorList>
            <person name="Zou Y."/>
            <person name="Xue W."/>
            <person name="Luo G."/>
        </authorList>
    </citation>
    <scope>NUCLEOTIDE SEQUENCE [LARGE SCALE GENOMIC DNA]</scope>
    <source>
        <strain evidence="7 8">AF26-4BH</strain>
    </source>
</reference>
<accession>A0A3E3J5W0</accession>
<feature type="domain" description="Glycoside hydrolase family 31 TIM barrel" evidence="3">
    <location>
        <begin position="265"/>
        <end position="602"/>
    </location>
</feature>
<dbReference type="InterPro" id="IPR017853">
    <property type="entry name" value="GH"/>
</dbReference>
<dbReference type="InterPro" id="IPR025887">
    <property type="entry name" value="Glyco_hydro_31_N_dom"/>
</dbReference>
<comment type="caution">
    <text evidence="7">The sequence shown here is derived from an EMBL/GenBank/DDBJ whole genome shotgun (WGS) entry which is preliminary data.</text>
</comment>
<comment type="similarity">
    <text evidence="1 2">Belongs to the glycosyl hydrolase 31 family.</text>
</comment>
<dbReference type="GO" id="GO:0005975">
    <property type="term" value="P:carbohydrate metabolic process"/>
    <property type="evidence" value="ECO:0007669"/>
    <property type="project" value="InterPro"/>
</dbReference>
<dbReference type="InterPro" id="IPR013780">
    <property type="entry name" value="Glyco_hydro_b"/>
</dbReference>
<dbReference type="InterPro" id="IPR051816">
    <property type="entry name" value="Glycosyl_Hydrolase_31"/>
</dbReference>
<dbReference type="PANTHER" id="PTHR43863">
    <property type="entry name" value="HYDROLASE, PUTATIVE (AFU_ORTHOLOGUE AFUA_1G03140)-RELATED"/>
    <property type="match status" value="1"/>
</dbReference>
<dbReference type="OrthoDB" id="176168at2"/>
<evidence type="ECO:0000256" key="1">
    <source>
        <dbReference type="ARBA" id="ARBA00007806"/>
    </source>
</evidence>
<dbReference type="SUPFAM" id="SSF74650">
    <property type="entry name" value="Galactose mutarotase-like"/>
    <property type="match status" value="1"/>
</dbReference>
<evidence type="ECO:0000259" key="5">
    <source>
        <dbReference type="Pfam" id="PF17137"/>
    </source>
</evidence>
<dbReference type="Pfam" id="PF21365">
    <property type="entry name" value="Glyco_hydro_31_3rd"/>
    <property type="match status" value="1"/>
</dbReference>
<dbReference type="CDD" id="cd14752">
    <property type="entry name" value="GH31_N"/>
    <property type="match status" value="1"/>
</dbReference>
<dbReference type="EMBL" id="QVLU01000001">
    <property type="protein sequence ID" value="RGE74411.1"/>
    <property type="molecule type" value="Genomic_DNA"/>
</dbReference>
<organism evidence="7 8">
    <name type="scientific">Eisenbergiella massiliensis</name>
    <dbReference type="NCBI Taxonomy" id="1720294"/>
    <lineage>
        <taxon>Bacteria</taxon>
        <taxon>Bacillati</taxon>
        <taxon>Bacillota</taxon>
        <taxon>Clostridia</taxon>
        <taxon>Lachnospirales</taxon>
        <taxon>Lachnospiraceae</taxon>
        <taxon>Eisenbergiella</taxon>
    </lineage>
</organism>
<feature type="domain" description="Glycosyl hydrolase family 31 C-terminal" evidence="6">
    <location>
        <begin position="612"/>
        <end position="709"/>
    </location>
</feature>
<evidence type="ECO:0000313" key="7">
    <source>
        <dbReference type="EMBL" id="RGE74411.1"/>
    </source>
</evidence>
<dbReference type="InterPro" id="IPR048395">
    <property type="entry name" value="Glyco_hydro_31_C"/>
</dbReference>
<feature type="domain" description="Glycoside hydrolase family 31 N-terminal" evidence="4">
    <location>
        <begin position="35"/>
        <end position="220"/>
    </location>
</feature>
<dbReference type="CDD" id="cd06591">
    <property type="entry name" value="GH31_xylosidase_XylS"/>
    <property type="match status" value="1"/>
</dbReference>
<dbReference type="InterPro" id="IPR000322">
    <property type="entry name" value="Glyco_hydro_31_TIM"/>
</dbReference>
<proteinExistence type="inferred from homology"/>
<dbReference type="Gene3D" id="3.20.20.80">
    <property type="entry name" value="Glycosidases"/>
    <property type="match status" value="1"/>
</dbReference>
<evidence type="ECO:0000259" key="3">
    <source>
        <dbReference type="Pfam" id="PF01055"/>
    </source>
</evidence>
<evidence type="ECO:0000313" key="8">
    <source>
        <dbReference type="Proteomes" id="UP000261166"/>
    </source>
</evidence>
<dbReference type="SUPFAM" id="SSF51011">
    <property type="entry name" value="Glycosyl hydrolase domain"/>
    <property type="match status" value="1"/>
</dbReference>
<dbReference type="InterPro" id="IPR011013">
    <property type="entry name" value="Gal_mutarotase_sf_dom"/>
</dbReference>
<sequence length="789" mass="90626">MLEVQHRKGRKINRVYQEGKALYLEQESGLIRILPQTDRIIRVSYTENGGFASEQGAQLADLSLDGGSFWSWKEEEKEIRVDTGYLRMRIARGTGSISYERADGSLLLAERDRESKCVEAFDSYRMVVNENTQIEEIQTPDGIKRRIREADRVFDKKLYHTRLHLDFAPEEHLYGLGQAEEGVWNLRHTTQYLHQANLKIAVPMLLSDKGYGILLSTQSPAIFNDTQYGTYLYTEADEYLDYYFLAGECADEVTGGFRMLTGKAAMLPRWAFGYIQSQERYESAVELVETAKRFRQEEIPLDALVLDWMSWKGNLWGQKTFDGERFPDPADMIQKLHEQKVHFMISIWPNMSELSDNYQEFLEKGLLLPASEIYDAFSEEGRRLYWEQAERGLFRHGVDAWWCDSSEPVTPEWGRRCKPEPGEMYREFVEAAGNCMPLQKSNAYGLYHARALYEGQRSCTEEKRVVNLTRNGYAGSQKYGTILWSGDTYASWDTLKKQIAAGLHFCASGLPYWTLDIGAFFVKKGEPWFWNGDYEEGCADPGYRELYVRWFQYGAFLPIFRSHGTDCRREPWNFGKKGEPFYDAILASIHLRYRLLPYIYSLAGQVWREDGTMMRLLAFDFPQDERALNIADEYMFGPSLLVCPVTQPMYYEAGGAVLDKTEKSREVYLPAGTSWYDLRNGKKYEGGQTITAAADLDSIPVFVKAGSILPLAKPGSSTADMQEEILLQAYAGADGSFTLYEDAGDGYGYEKGAYCVTQITYCDKERKVEWKTEGRTEFRRGEFRVEIVG</sequence>
<dbReference type="PANTHER" id="PTHR43863:SF2">
    <property type="entry name" value="MALTASE-GLUCOAMYLASE"/>
    <property type="match status" value="1"/>
</dbReference>
<evidence type="ECO:0000256" key="2">
    <source>
        <dbReference type="RuleBase" id="RU361185"/>
    </source>
</evidence>
<dbReference type="Pfam" id="PF01055">
    <property type="entry name" value="Glyco_hydro_31_2nd"/>
    <property type="match status" value="1"/>
</dbReference>
<name>A0A3E3J5W0_9FIRM</name>
<dbReference type="InterPro" id="IPR033403">
    <property type="entry name" value="DUF5110"/>
</dbReference>